<dbReference type="InterPro" id="IPR036179">
    <property type="entry name" value="Ig-like_dom_sf"/>
</dbReference>
<proteinExistence type="predicted"/>
<feature type="region of interest" description="Disordered" evidence="1">
    <location>
        <begin position="76"/>
        <end position="107"/>
    </location>
</feature>
<dbReference type="InterPro" id="IPR003598">
    <property type="entry name" value="Ig_sub2"/>
</dbReference>
<dbReference type="InterPro" id="IPR007110">
    <property type="entry name" value="Ig-like_dom"/>
</dbReference>
<evidence type="ECO:0000313" key="3">
    <source>
        <dbReference type="EMBL" id="KAK5980643.1"/>
    </source>
</evidence>
<keyword evidence="4" id="KW-1185">Reference proteome</keyword>
<dbReference type="Gene3D" id="2.60.40.10">
    <property type="entry name" value="Immunoglobulins"/>
    <property type="match status" value="1"/>
</dbReference>
<evidence type="ECO:0000256" key="1">
    <source>
        <dbReference type="SAM" id="MobiDB-lite"/>
    </source>
</evidence>
<dbReference type="PROSITE" id="PS50835">
    <property type="entry name" value="IG_LIKE"/>
    <property type="match status" value="1"/>
</dbReference>
<dbReference type="CDD" id="cd00096">
    <property type="entry name" value="Ig"/>
    <property type="match status" value="1"/>
</dbReference>
<dbReference type="Pfam" id="PF07679">
    <property type="entry name" value="I-set"/>
    <property type="match status" value="1"/>
</dbReference>
<accession>A0AAN8IRL3</accession>
<sequence>GTSIKIKCPRKNFDKKKIYWTKNGKRIRNDAHIKVSANGNLRLFHARMEDAGVYECYTDTLQGNVTLRFKYRDYEKPNRLRPSHPQKSHKGKDKNASLFEVINEVKR</sequence>
<name>A0AAN8IRL3_TRICO</name>
<gene>
    <name evidence="3" type="ORF">GCK32_020749</name>
</gene>
<dbReference type="AlphaFoldDB" id="A0AAN8IRL3"/>
<feature type="domain" description="Ig-like" evidence="2">
    <location>
        <begin position="1"/>
        <end position="66"/>
    </location>
</feature>
<dbReference type="InterPro" id="IPR013783">
    <property type="entry name" value="Ig-like_fold"/>
</dbReference>
<feature type="non-terminal residue" evidence="3">
    <location>
        <position position="1"/>
    </location>
</feature>
<dbReference type="Proteomes" id="UP001331761">
    <property type="component" value="Unassembled WGS sequence"/>
</dbReference>
<dbReference type="InterPro" id="IPR013098">
    <property type="entry name" value="Ig_I-set"/>
</dbReference>
<evidence type="ECO:0000313" key="4">
    <source>
        <dbReference type="Proteomes" id="UP001331761"/>
    </source>
</evidence>
<protein>
    <submittedName>
        <fullName evidence="3">Ig domain-containing protein</fullName>
    </submittedName>
</protein>
<dbReference type="SUPFAM" id="SSF48726">
    <property type="entry name" value="Immunoglobulin"/>
    <property type="match status" value="1"/>
</dbReference>
<reference evidence="3 4" key="1">
    <citation type="submission" date="2019-10" db="EMBL/GenBank/DDBJ databases">
        <title>Assembly and Annotation for the nematode Trichostrongylus colubriformis.</title>
        <authorList>
            <person name="Martin J."/>
        </authorList>
    </citation>
    <scope>NUCLEOTIDE SEQUENCE [LARGE SCALE GENOMIC DNA]</scope>
    <source>
        <strain evidence="3">G859</strain>
        <tissue evidence="3">Whole worm</tissue>
    </source>
</reference>
<comment type="caution">
    <text evidence="3">The sequence shown here is derived from an EMBL/GenBank/DDBJ whole genome shotgun (WGS) entry which is preliminary data.</text>
</comment>
<dbReference type="EMBL" id="WIXE01007194">
    <property type="protein sequence ID" value="KAK5980643.1"/>
    <property type="molecule type" value="Genomic_DNA"/>
</dbReference>
<organism evidence="3 4">
    <name type="scientific">Trichostrongylus colubriformis</name>
    <name type="common">Black scour worm</name>
    <dbReference type="NCBI Taxonomy" id="6319"/>
    <lineage>
        <taxon>Eukaryota</taxon>
        <taxon>Metazoa</taxon>
        <taxon>Ecdysozoa</taxon>
        <taxon>Nematoda</taxon>
        <taxon>Chromadorea</taxon>
        <taxon>Rhabditida</taxon>
        <taxon>Rhabditina</taxon>
        <taxon>Rhabditomorpha</taxon>
        <taxon>Strongyloidea</taxon>
        <taxon>Trichostrongylidae</taxon>
        <taxon>Trichostrongylus</taxon>
    </lineage>
</organism>
<evidence type="ECO:0000259" key="2">
    <source>
        <dbReference type="PROSITE" id="PS50835"/>
    </source>
</evidence>
<feature type="compositionally biased region" description="Basic residues" evidence="1">
    <location>
        <begin position="79"/>
        <end position="92"/>
    </location>
</feature>
<dbReference type="SMART" id="SM00408">
    <property type="entry name" value="IGc2"/>
    <property type="match status" value="1"/>
</dbReference>